<organism evidence="1 2">
    <name type="scientific">Smallanthus sonchifolius</name>
    <dbReference type="NCBI Taxonomy" id="185202"/>
    <lineage>
        <taxon>Eukaryota</taxon>
        <taxon>Viridiplantae</taxon>
        <taxon>Streptophyta</taxon>
        <taxon>Embryophyta</taxon>
        <taxon>Tracheophyta</taxon>
        <taxon>Spermatophyta</taxon>
        <taxon>Magnoliopsida</taxon>
        <taxon>eudicotyledons</taxon>
        <taxon>Gunneridae</taxon>
        <taxon>Pentapetalae</taxon>
        <taxon>asterids</taxon>
        <taxon>campanulids</taxon>
        <taxon>Asterales</taxon>
        <taxon>Asteraceae</taxon>
        <taxon>Asteroideae</taxon>
        <taxon>Heliantheae alliance</taxon>
        <taxon>Millerieae</taxon>
        <taxon>Smallanthus</taxon>
    </lineage>
</organism>
<reference evidence="2" key="1">
    <citation type="journal article" date="2022" name="Mol. Ecol. Resour.">
        <title>The genomes of chicory, endive, great burdock and yacon provide insights into Asteraceae palaeo-polyploidization history and plant inulin production.</title>
        <authorList>
            <person name="Fan W."/>
            <person name="Wang S."/>
            <person name="Wang H."/>
            <person name="Wang A."/>
            <person name="Jiang F."/>
            <person name="Liu H."/>
            <person name="Zhao H."/>
            <person name="Xu D."/>
            <person name="Zhang Y."/>
        </authorList>
    </citation>
    <scope>NUCLEOTIDE SEQUENCE [LARGE SCALE GENOMIC DNA]</scope>
    <source>
        <strain evidence="2">cv. Yunnan</strain>
    </source>
</reference>
<dbReference type="Proteomes" id="UP001056120">
    <property type="component" value="Linkage Group LG14"/>
</dbReference>
<protein>
    <submittedName>
        <fullName evidence="1">Uncharacterized protein</fullName>
    </submittedName>
</protein>
<gene>
    <name evidence="1" type="ORF">L1987_44427</name>
</gene>
<keyword evidence="2" id="KW-1185">Reference proteome</keyword>
<evidence type="ECO:0000313" key="1">
    <source>
        <dbReference type="EMBL" id="KAI3785311.1"/>
    </source>
</evidence>
<sequence>MRNTAVPRSKTDTAMKTRTMLEKERKIKRSHDKGKPRDINASFAAFTSELLPATKNPKKWRFTWESNSHVPIIRLYLFNPNIKPSSQCVDLKVSILFDKSLLQVTWLHRNQLVSQETAASLWVPIPRVLIDAESPISFRALDDHIEVKLLLVLPVDHPIVSNFDFETGALEDDEFQPLQLDSDLKKLASCGEVHFFCRGCSTKLSCAVRNFKEMPSVNWREAADNWFGTCCCSFGGASEKLVAQYANSYTSTPGVCLLDATSVVLCKEDFVGYKFSNQIEHEEHKSLEVSRTNSLRKVVSSNQSTHASTVDHNSQNECCHLHIDEDQTHYTSELLANKASLLNGLLGNSFMVTSPYLSKDIKWSEILCLHCSCLLGAYPHDNIDGPLNDYGVHLFKCFISTCSPVGGPTDLFRKYTLERMFTSQLLESAKDELSFRTVVRNLQTRSPMLQIVLLNPNSWCSFGECLDAMIPNPNIIMYPMVKVLFSNCSNSTESELRKLDEWVTKNQVGDVYMLTSKALAESLELANRMLPSSHAFLQGLSLSFLRR</sequence>
<name>A0ACB9GQG2_9ASTR</name>
<comment type="caution">
    <text evidence="1">The sequence shown here is derived from an EMBL/GenBank/DDBJ whole genome shotgun (WGS) entry which is preliminary data.</text>
</comment>
<dbReference type="EMBL" id="CM042031">
    <property type="protein sequence ID" value="KAI3785311.1"/>
    <property type="molecule type" value="Genomic_DNA"/>
</dbReference>
<evidence type="ECO:0000313" key="2">
    <source>
        <dbReference type="Proteomes" id="UP001056120"/>
    </source>
</evidence>
<proteinExistence type="predicted"/>
<accession>A0ACB9GQG2</accession>
<reference evidence="1 2" key="2">
    <citation type="journal article" date="2022" name="Mol. Ecol. Resour.">
        <title>The genomes of chicory, endive, great burdock and yacon provide insights into Asteraceae paleo-polyploidization history and plant inulin production.</title>
        <authorList>
            <person name="Fan W."/>
            <person name="Wang S."/>
            <person name="Wang H."/>
            <person name="Wang A."/>
            <person name="Jiang F."/>
            <person name="Liu H."/>
            <person name="Zhao H."/>
            <person name="Xu D."/>
            <person name="Zhang Y."/>
        </authorList>
    </citation>
    <scope>NUCLEOTIDE SEQUENCE [LARGE SCALE GENOMIC DNA]</scope>
    <source>
        <strain evidence="2">cv. Yunnan</strain>
        <tissue evidence="1">Leaves</tissue>
    </source>
</reference>